<evidence type="ECO:0000313" key="6">
    <source>
        <dbReference type="Proteomes" id="UP000230423"/>
    </source>
</evidence>
<dbReference type="Gene3D" id="2.60.40.3330">
    <property type="match status" value="1"/>
</dbReference>
<reference evidence="5 6" key="1">
    <citation type="submission" date="2015-09" db="EMBL/GenBank/DDBJ databases">
        <title>Draft genome of the parasitic nematode Teladorsagia circumcincta isolate WARC Sus (inbred).</title>
        <authorList>
            <person name="Mitreva M."/>
        </authorList>
    </citation>
    <scope>NUCLEOTIDE SEQUENCE [LARGE SCALE GENOMIC DNA]</scope>
    <source>
        <strain evidence="5 6">S</strain>
    </source>
</reference>
<dbReference type="InterPro" id="IPR001534">
    <property type="entry name" value="Transthyretin-like"/>
</dbReference>
<gene>
    <name evidence="5" type="ORF">TELCIR_19263</name>
</gene>
<dbReference type="AlphaFoldDB" id="A0A2G9TPN6"/>
<keyword evidence="4" id="KW-0732">Signal</keyword>
<evidence type="ECO:0000256" key="3">
    <source>
        <dbReference type="ARBA" id="ARBA00022525"/>
    </source>
</evidence>
<dbReference type="EMBL" id="KZ358251">
    <property type="protein sequence ID" value="PIO59280.1"/>
    <property type="molecule type" value="Genomic_DNA"/>
</dbReference>
<dbReference type="Pfam" id="PF01060">
    <property type="entry name" value="TTR-52"/>
    <property type="match status" value="1"/>
</dbReference>
<dbReference type="GO" id="GO:0009986">
    <property type="term" value="C:cell surface"/>
    <property type="evidence" value="ECO:0007669"/>
    <property type="project" value="InterPro"/>
</dbReference>
<evidence type="ECO:0000313" key="5">
    <source>
        <dbReference type="EMBL" id="PIO59280.1"/>
    </source>
</evidence>
<evidence type="ECO:0000256" key="1">
    <source>
        <dbReference type="ARBA" id="ARBA00004613"/>
    </source>
</evidence>
<sequence>FDTKLGQTRSNPKGKFYISGHKRELSNIDPKLNIYHKCNRVGKCYRKFSIKIPSSYITKGKIPKNVFHLGVKELAKKQPGETIDCFN</sequence>
<dbReference type="GO" id="GO:0005576">
    <property type="term" value="C:extracellular region"/>
    <property type="evidence" value="ECO:0007669"/>
    <property type="project" value="UniProtKB-SubCell"/>
</dbReference>
<feature type="non-terminal residue" evidence="5">
    <location>
        <position position="1"/>
    </location>
</feature>
<evidence type="ECO:0000256" key="4">
    <source>
        <dbReference type="ARBA" id="ARBA00022729"/>
    </source>
</evidence>
<dbReference type="InterPro" id="IPR038479">
    <property type="entry name" value="Transthyretin-like_sf"/>
</dbReference>
<keyword evidence="6" id="KW-1185">Reference proteome</keyword>
<accession>A0A2G9TPN6</accession>
<organism evidence="5 6">
    <name type="scientific">Teladorsagia circumcincta</name>
    <name type="common">Brown stomach worm</name>
    <name type="synonym">Ostertagia circumcincta</name>
    <dbReference type="NCBI Taxonomy" id="45464"/>
    <lineage>
        <taxon>Eukaryota</taxon>
        <taxon>Metazoa</taxon>
        <taxon>Ecdysozoa</taxon>
        <taxon>Nematoda</taxon>
        <taxon>Chromadorea</taxon>
        <taxon>Rhabditida</taxon>
        <taxon>Rhabditina</taxon>
        <taxon>Rhabditomorpha</taxon>
        <taxon>Strongyloidea</taxon>
        <taxon>Trichostrongylidae</taxon>
        <taxon>Teladorsagia</taxon>
    </lineage>
</organism>
<dbReference type="PANTHER" id="PTHR21700">
    <property type="entry name" value="TRANSTHYRETIN-LIKE FAMILY PROTEIN-RELATED"/>
    <property type="match status" value="1"/>
</dbReference>
<comment type="similarity">
    <text evidence="2">Belongs to the nematode transthyretin-like family.</text>
</comment>
<dbReference type="OrthoDB" id="73919at2759"/>
<name>A0A2G9TPN6_TELCI</name>
<evidence type="ECO:0000256" key="2">
    <source>
        <dbReference type="ARBA" id="ARBA00010112"/>
    </source>
</evidence>
<proteinExistence type="inferred from homology"/>
<protein>
    <submittedName>
        <fullName evidence="5">Transthyretin-like family protein</fullName>
    </submittedName>
</protein>
<keyword evidence="3" id="KW-0964">Secreted</keyword>
<dbReference type="Proteomes" id="UP000230423">
    <property type="component" value="Unassembled WGS sequence"/>
</dbReference>
<comment type="subcellular location">
    <subcellularLocation>
        <location evidence="1">Secreted</location>
    </subcellularLocation>
</comment>